<sequence length="132" mass="14375">MSCCRRRARWRGERGGGETTPGRGFPAQCIPNTWFCINRSALTFVPMDSPLPREYRPIHRPAASALEGLGTGTVFGAVLRGGTQQLIAGLELEVATFGGGCFWHVRDDFLTIPGVHEASCGFCCEDHPHAPF</sequence>
<evidence type="ECO:0000259" key="5">
    <source>
        <dbReference type="Pfam" id="PF01625"/>
    </source>
</evidence>
<proteinExistence type="inferred from homology"/>
<dbReference type="EMBL" id="FN649760">
    <property type="protein sequence ID" value="CBJ33479.1"/>
    <property type="molecule type" value="Genomic_DNA"/>
</dbReference>
<dbReference type="InterPro" id="IPR036509">
    <property type="entry name" value="Met_Sox_Rdtase_MsrA_sf"/>
</dbReference>
<evidence type="ECO:0000313" key="6">
    <source>
        <dbReference type="EMBL" id="CBJ33479.1"/>
    </source>
</evidence>
<name>D7G336_ECTSI</name>
<dbReference type="EC" id="1.8.4.11" evidence="2"/>
<organism evidence="6 7">
    <name type="scientific">Ectocarpus siliculosus</name>
    <name type="common">Brown alga</name>
    <name type="synonym">Conferva siliculosa</name>
    <dbReference type="NCBI Taxonomy" id="2880"/>
    <lineage>
        <taxon>Eukaryota</taxon>
        <taxon>Sar</taxon>
        <taxon>Stramenopiles</taxon>
        <taxon>Ochrophyta</taxon>
        <taxon>PX clade</taxon>
        <taxon>Phaeophyceae</taxon>
        <taxon>Ectocarpales</taxon>
        <taxon>Ectocarpaceae</taxon>
        <taxon>Ectocarpus</taxon>
    </lineage>
</organism>
<reference evidence="6 7" key="1">
    <citation type="journal article" date="2010" name="Nature">
        <title>The Ectocarpus genome and the independent evolution of multicellularity in brown algae.</title>
        <authorList>
            <person name="Cock J.M."/>
            <person name="Sterck L."/>
            <person name="Rouze P."/>
            <person name="Scornet D."/>
            <person name="Allen A.E."/>
            <person name="Amoutzias G."/>
            <person name="Anthouard V."/>
            <person name="Artiguenave F."/>
            <person name="Aury J.M."/>
            <person name="Badger J.H."/>
            <person name="Beszteri B."/>
            <person name="Billiau K."/>
            <person name="Bonnet E."/>
            <person name="Bothwell J.H."/>
            <person name="Bowler C."/>
            <person name="Boyen C."/>
            <person name="Brownlee C."/>
            <person name="Carrano C.J."/>
            <person name="Charrier B."/>
            <person name="Cho G.Y."/>
            <person name="Coelho S.M."/>
            <person name="Collen J."/>
            <person name="Corre E."/>
            <person name="Da Silva C."/>
            <person name="Delage L."/>
            <person name="Delaroque N."/>
            <person name="Dittami S.M."/>
            <person name="Doulbeau S."/>
            <person name="Elias M."/>
            <person name="Farnham G."/>
            <person name="Gachon C.M."/>
            <person name="Gschloessl B."/>
            <person name="Heesch S."/>
            <person name="Jabbari K."/>
            <person name="Jubin C."/>
            <person name="Kawai H."/>
            <person name="Kimura K."/>
            <person name="Kloareg B."/>
            <person name="Kupper F.C."/>
            <person name="Lang D."/>
            <person name="Le Bail A."/>
            <person name="Leblanc C."/>
            <person name="Lerouge P."/>
            <person name="Lohr M."/>
            <person name="Lopez P.J."/>
            <person name="Martens C."/>
            <person name="Maumus F."/>
            <person name="Michel G."/>
            <person name="Miranda-Saavedra D."/>
            <person name="Morales J."/>
            <person name="Moreau H."/>
            <person name="Motomura T."/>
            <person name="Nagasato C."/>
            <person name="Napoli C.A."/>
            <person name="Nelson D.R."/>
            <person name="Nyvall-Collen P."/>
            <person name="Peters A.F."/>
            <person name="Pommier C."/>
            <person name="Potin P."/>
            <person name="Poulain J."/>
            <person name="Quesneville H."/>
            <person name="Read B."/>
            <person name="Rensing S.A."/>
            <person name="Ritter A."/>
            <person name="Rousvoal S."/>
            <person name="Samanta M."/>
            <person name="Samson G."/>
            <person name="Schroeder D.C."/>
            <person name="Segurens B."/>
            <person name="Strittmatter M."/>
            <person name="Tonon T."/>
            <person name="Tregear J.W."/>
            <person name="Valentin K."/>
            <person name="von Dassow P."/>
            <person name="Yamagishi T."/>
            <person name="Van de Peer Y."/>
            <person name="Wincker P."/>
        </authorList>
    </citation>
    <scope>NUCLEOTIDE SEQUENCE [LARGE SCALE GENOMIC DNA]</scope>
    <source>
        <strain evidence="7">Ec32 / CCAP1310/4</strain>
    </source>
</reference>
<dbReference type="InterPro" id="IPR002569">
    <property type="entry name" value="Met_Sox_Rdtase_MsrA_dom"/>
</dbReference>
<dbReference type="OrthoDB" id="46388at2759"/>
<accession>D7G336</accession>
<comment type="similarity">
    <text evidence="1">Belongs to the MsrA Met sulfoxide reductase family.</text>
</comment>
<evidence type="ECO:0000256" key="2">
    <source>
        <dbReference type="ARBA" id="ARBA00012502"/>
    </source>
</evidence>
<dbReference type="Pfam" id="PF01625">
    <property type="entry name" value="PMSR"/>
    <property type="match status" value="1"/>
</dbReference>
<dbReference type="Proteomes" id="UP000002630">
    <property type="component" value="Unassembled WGS sequence"/>
</dbReference>
<feature type="domain" description="Peptide methionine sulphoxide reductase MsrA" evidence="5">
    <location>
        <begin position="95"/>
        <end position="124"/>
    </location>
</feature>
<keyword evidence="7" id="KW-1185">Reference proteome</keyword>
<dbReference type="GO" id="GO:0008113">
    <property type="term" value="F:peptide-methionine (S)-S-oxide reductase activity"/>
    <property type="evidence" value="ECO:0007669"/>
    <property type="project" value="UniProtKB-EC"/>
</dbReference>
<dbReference type="Gene3D" id="3.30.1060.10">
    <property type="entry name" value="Peptide methionine sulphoxide reductase MsrA"/>
    <property type="match status" value="1"/>
</dbReference>
<evidence type="ECO:0000256" key="1">
    <source>
        <dbReference type="ARBA" id="ARBA00005591"/>
    </source>
</evidence>
<keyword evidence="3" id="KW-0560">Oxidoreductase</keyword>
<protein>
    <recommendedName>
        <fullName evidence="2">peptide-methionine (S)-S-oxide reductase</fullName>
        <ecNumber evidence="2">1.8.4.11</ecNumber>
    </recommendedName>
    <alternativeName>
        <fullName evidence="4">Peptide-methionine (S)-S-oxide reductase</fullName>
    </alternativeName>
</protein>
<gene>
    <name evidence="6" type="ORF">Esi_0491_0021</name>
</gene>
<dbReference type="InParanoid" id="D7G336"/>
<dbReference type="SUPFAM" id="SSF55068">
    <property type="entry name" value="Peptide methionine sulfoxide reductase"/>
    <property type="match status" value="1"/>
</dbReference>
<evidence type="ECO:0000256" key="3">
    <source>
        <dbReference type="ARBA" id="ARBA00023002"/>
    </source>
</evidence>
<dbReference type="AlphaFoldDB" id="D7G336"/>
<evidence type="ECO:0000313" key="7">
    <source>
        <dbReference type="Proteomes" id="UP000002630"/>
    </source>
</evidence>
<evidence type="ECO:0000256" key="4">
    <source>
        <dbReference type="ARBA" id="ARBA00030643"/>
    </source>
</evidence>